<accession>A0A7D8UR00</accession>
<dbReference type="InterPro" id="IPR013096">
    <property type="entry name" value="Cupin_2"/>
</dbReference>
<gene>
    <name evidence="2" type="ORF">LCER1_G006698</name>
</gene>
<dbReference type="Gene3D" id="2.60.120.10">
    <property type="entry name" value="Jelly Rolls"/>
    <property type="match status" value="1"/>
</dbReference>
<dbReference type="OrthoDB" id="504210at2759"/>
<evidence type="ECO:0000313" key="2">
    <source>
        <dbReference type="EMBL" id="TVY53524.1"/>
    </source>
</evidence>
<evidence type="ECO:0000313" key="3">
    <source>
        <dbReference type="Proteomes" id="UP000481288"/>
    </source>
</evidence>
<dbReference type="Pfam" id="PF07883">
    <property type="entry name" value="Cupin_2"/>
    <property type="match status" value="1"/>
</dbReference>
<protein>
    <recommendedName>
        <fullName evidence="1">Cupin type-2 domain-containing protein</fullName>
    </recommendedName>
</protein>
<comment type="caution">
    <text evidence="2">The sequence shown here is derived from an EMBL/GenBank/DDBJ whole genome shotgun (WGS) entry which is preliminary data.</text>
</comment>
<dbReference type="InterPro" id="IPR011051">
    <property type="entry name" value="RmlC_Cupin_sf"/>
</dbReference>
<keyword evidence="3" id="KW-1185">Reference proteome</keyword>
<name>A0A7D8UR00_9HELO</name>
<proteinExistence type="predicted"/>
<dbReference type="EMBL" id="QGMG01000445">
    <property type="protein sequence ID" value="TVY53524.1"/>
    <property type="molecule type" value="Genomic_DNA"/>
</dbReference>
<dbReference type="Proteomes" id="UP000481288">
    <property type="component" value="Unassembled WGS sequence"/>
</dbReference>
<evidence type="ECO:0000259" key="1">
    <source>
        <dbReference type="Pfam" id="PF07883"/>
    </source>
</evidence>
<organism evidence="2 3">
    <name type="scientific">Lachnellula cervina</name>
    <dbReference type="NCBI Taxonomy" id="1316786"/>
    <lineage>
        <taxon>Eukaryota</taxon>
        <taxon>Fungi</taxon>
        <taxon>Dikarya</taxon>
        <taxon>Ascomycota</taxon>
        <taxon>Pezizomycotina</taxon>
        <taxon>Leotiomycetes</taxon>
        <taxon>Helotiales</taxon>
        <taxon>Lachnaceae</taxon>
        <taxon>Lachnellula</taxon>
    </lineage>
</organism>
<feature type="domain" description="Cupin type-2" evidence="1">
    <location>
        <begin position="52"/>
        <end position="108"/>
    </location>
</feature>
<sequence length="187" mass="21266">MSSQIEELHPLVLGKGCSMRLFIDHSKPEDLPEHNWVETTYDGKEGSDVLAVPNHWHRDHDEIMEVLEGKIVFYLDGEEHLTSAGDPSIIIPRGHIHGFTAIKGTYVRFTERTVPTGTFKALFFQDLFQRPEIPSFLMVMRVSYDWDVFPSLPGGFKWLDYSFITAVGFIAKAFVPGKLATVRRLGE</sequence>
<dbReference type="AlphaFoldDB" id="A0A7D8UR00"/>
<reference evidence="2 3" key="1">
    <citation type="submission" date="2018-05" db="EMBL/GenBank/DDBJ databases">
        <title>Whole genome sequencing for identification of molecular markers to develop diagnostic detection tools for the regulated plant pathogen Lachnellula willkommii.</title>
        <authorList>
            <person name="Giroux E."/>
            <person name="Bilodeau G."/>
        </authorList>
    </citation>
    <scope>NUCLEOTIDE SEQUENCE [LARGE SCALE GENOMIC DNA]</scope>
    <source>
        <strain evidence="2 3">CBS 625.97</strain>
    </source>
</reference>
<dbReference type="InterPro" id="IPR014710">
    <property type="entry name" value="RmlC-like_jellyroll"/>
</dbReference>
<dbReference type="SUPFAM" id="SSF51182">
    <property type="entry name" value="RmlC-like cupins"/>
    <property type="match status" value="1"/>
</dbReference>